<evidence type="ECO:0000256" key="6">
    <source>
        <dbReference type="SAM" id="Phobius"/>
    </source>
</evidence>
<evidence type="ECO:0000256" key="5">
    <source>
        <dbReference type="ARBA" id="ARBA00023136"/>
    </source>
</evidence>
<dbReference type="AlphaFoldDB" id="A0A1I4VRK5"/>
<dbReference type="CDD" id="cd06581">
    <property type="entry name" value="TM_PBP1_LivM_like"/>
    <property type="match status" value="1"/>
</dbReference>
<feature type="transmembrane region" description="Helical" evidence="6">
    <location>
        <begin position="88"/>
        <end position="106"/>
    </location>
</feature>
<keyword evidence="4 6" id="KW-1133">Transmembrane helix</keyword>
<dbReference type="GO" id="GO:0005886">
    <property type="term" value="C:plasma membrane"/>
    <property type="evidence" value="ECO:0007669"/>
    <property type="project" value="UniProtKB-SubCell"/>
</dbReference>
<protein>
    <submittedName>
        <fullName evidence="7">Amino acid/amide ABC transporter membrane protein 2, HAAT family</fullName>
    </submittedName>
</protein>
<evidence type="ECO:0000256" key="3">
    <source>
        <dbReference type="ARBA" id="ARBA00022692"/>
    </source>
</evidence>
<dbReference type="STRING" id="39841.SAMN05660836_02423"/>
<keyword evidence="8" id="KW-1185">Reference proteome</keyword>
<feature type="transmembrane region" description="Helical" evidence="6">
    <location>
        <begin position="212"/>
        <end position="233"/>
    </location>
</feature>
<evidence type="ECO:0000313" key="8">
    <source>
        <dbReference type="Proteomes" id="UP000199611"/>
    </source>
</evidence>
<feature type="transmembrane region" description="Helical" evidence="6">
    <location>
        <begin position="12"/>
        <end position="30"/>
    </location>
</feature>
<organism evidence="7 8">
    <name type="scientific">Thermodesulforhabdus norvegica</name>
    <dbReference type="NCBI Taxonomy" id="39841"/>
    <lineage>
        <taxon>Bacteria</taxon>
        <taxon>Pseudomonadati</taxon>
        <taxon>Thermodesulfobacteriota</taxon>
        <taxon>Syntrophobacteria</taxon>
        <taxon>Syntrophobacterales</taxon>
        <taxon>Thermodesulforhabdaceae</taxon>
        <taxon>Thermodesulforhabdus</taxon>
    </lineage>
</organism>
<proteinExistence type="predicted"/>
<dbReference type="InterPro" id="IPR001851">
    <property type="entry name" value="ABC_transp_permease"/>
</dbReference>
<accession>A0A1I4VRK5</accession>
<dbReference type="Proteomes" id="UP000199611">
    <property type="component" value="Unassembled WGS sequence"/>
</dbReference>
<evidence type="ECO:0000256" key="2">
    <source>
        <dbReference type="ARBA" id="ARBA00022475"/>
    </source>
</evidence>
<evidence type="ECO:0000256" key="1">
    <source>
        <dbReference type="ARBA" id="ARBA00004651"/>
    </source>
</evidence>
<dbReference type="PANTHER" id="PTHR30482">
    <property type="entry name" value="HIGH-AFFINITY BRANCHED-CHAIN AMINO ACID TRANSPORT SYSTEM PERMEASE"/>
    <property type="match status" value="1"/>
</dbReference>
<dbReference type="OrthoDB" id="9780757at2"/>
<sequence>MDYSRSEVKFGIYLVAVIILPFLFQGIQPISHYIDVMIFAGIFALVTLGLSLLMGYSGQISLAQAAFMGIGAYSTGVLTTLYSWPSMAALIAGMALTGAVAFIVGLPSLKLKGHYLAMATLGFGVIVHIVFNEEVELTGGPSGLVGIDTLKIATWRVDSPLEWYFLVWGLVTAVIVFSHNLAHSRIGRAFLAIHADEKAAGAMGISVSRYKVQVFVLSAVLASLAGSLYAHYVEFISPSSFDLLWSIRFVLMVMVGGMNNLWGALFGTVLLTFLSNEWLHVFAEWEMIIYGAILLTITLFVPEGIVPALSKLVRRRT</sequence>
<name>A0A1I4VRK5_9BACT</name>
<feature type="transmembrane region" description="Helical" evidence="6">
    <location>
        <begin position="36"/>
        <end position="55"/>
    </location>
</feature>
<reference evidence="7 8" key="1">
    <citation type="submission" date="2016-10" db="EMBL/GenBank/DDBJ databases">
        <authorList>
            <person name="de Groot N.N."/>
        </authorList>
    </citation>
    <scope>NUCLEOTIDE SEQUENCE [LARGE SCALE GENOMIC DNA]</scope>
    <source>
        <strain evidence="7 8">DSM 9990</strain>
    </source>
</reference>
<dbReference type="GO" id="GO:0015658">
    <property type="term" value="F:branched-chain amino acid transmembrane transporter activity"/>
    <property type="evidence" value="ECO:0007669"/>
    <property type="project" value="InterPro"/>
</dbReference>
<dbReference type="Pfam" id="PF02653">
    <property type="entry name" value="BPD_transp_2"/>
    <property type="match status" value="1"/>
</dbReference>
<feature type="transmembrane region" description="Helical" evidence="6">
    <location>
        <begin position="163"/>
        <end position="182"/>
    </location>
</feature>
<feature type="transmembrane region" description="Helical" evidence="6">
    <location>
        <begin position="62"/>
        <end position="82"/>
    </location>
</feature>
<gene>
    <name evidence="7" type="ORF">SAMN05660836_02423</name>
</gene>
<comment type="subcellular location">
    <subcellularLocation>
        <location evidence="1">Cell membrane</location>
        <topology evidence="1">Multi-pass membrane protein</topology>
    </subcellularLocation>
</comment>
<dbReference type="PANTHER" id="PTHR30482:SF18">
    <property type="entry name" value="BRANCHED AMINO ACID TRANSPORT SYSTEM PERMEASE"/>
    <property type="match status" value="1"/>
</dbReference>
<feature type="transmembrane region" description="Helical" evidence="6">
    <location>
        <begin position="245"/>
        <end position="275"/>
    </location>
</feature>
<dbReference type="EMBL" id="FOUU01000011">
    <property type="protein sequence ID" value="SFN03803.1"/>
    <property type="molecule type" value="Genomic_DNA"/>
</dbReference>
<evidence type="ECO:0000256" key="4">
    <source>
        <dbReference type="ARBA" id="ARBA00022989"/>
    </source>
</evidence>
<dbReference type="InterPro" id="IPR043428">
    <property type="entry name" value="LivM-like"/>
</dbReference>
<keyword evidence="3 6" id="KW-0812">Transmembrane</keyword>
<feature type="transmembrane region" description="Helical" evidence="6">
    <location>
        <begin position="287"/>
        <end position="309"/>
    </location>
</feature>
<keyword evidence="5 6" id="KW-0472">Membrane</keyword>
<feature type="transmembrane region" description="Helical" evidence="6">
    <location>
        <begin position="113"/>
        <end position="131"/>
    </location>
</feature>
<dbReference type="RefSeq" id="WP_093396121.1">
    <property type="nucleotide sequence ID" value="NZ_FOUU01000011.1"/>
</dbReference>
<evidence type="ECO:0000313" key="7">
    <source>
        <dbReference type="EMBL" id="SFN03803.1"/>
    </source>
</evidence>
<keyword evidence="2" id="KW-1003">Cell membrane</keyword>